<dbReference type="EC" id="3.6.1.41" evidence="1"/>
<evidence type="ECO:0000313" key="9">
    <source>
        <dbReference type="Proteomes" id="UP001057532"/>
    </source>
</evidence>
<dbReference type="SMART" id="SM00471">
    <property type="entry name" value="HDc"/>
    <property type="match status" value="1"/>
</dbReference>
<accession>A0ABY5C5Z2</accession>
<organism evidence="8 9">
    <name type="scientific">Fructilactobacillus ixorae</name>
    <dbReference type="NCBI Taxonomy" id="1750535"/>
    <lineage>
        <taxon>Bacteria</taxon>
        <taxon>Bacillati</taxon>
        <taxon>Bacillota</taxon>
        <taxon>Bacilli</taxon>
        <taxon>Lactobacillales</taxon>
        <taxon>Lactobacillaceae</taxon>
        <taxon>Fructilactobacillus</taxon>
    </lineage>
</organism>
<dbReference type="PANTHER" id="PTHR35795:SF1">
    <property type="entry name" value="BIS(5'-NUCLEOSYL)-TETRAPHOSPHATASE, SYMMETRICAL"/>
    <property type="match status" value="1"/>
</dbReference>
<keyword evidence="5" id="KW-0408">Iron</keyword>
<evidence type="ECO:0000256" key="5">
    <source>
        <dbReference type="ARBA" id="ARBA00023004"/>
    </source>
</evidence>
<dbReference type="Proteomes" id="UP001057532">
    <property type="component" value="Chromosome"/>
</dbReference>
<proteinExistence type="predicted"/>
<dbReference type="InterPro" id="IPR051094">
    <property type="entry name" value="Diverse_Catalytic_Enzymes"/>
</dbReference>
<dbReference type="Pfam" id="PF01966">
    <property type="entry name" value="HD"/>
    <property type="match status" value="1"/>
</dbReference>
<evidence type="ECO:0000256" key="4">
    <source>
        <dbReference type="ARBA" id="ARBA00022801"/>
    </source>
</evidence>
<evidence type="ECO:0000256" key="2">
    <source>
        <dbReference type="ARBA" id="ARBA00022723"/>
    </source>
</evidence>
<keyword evidence="9" id="KW-1185">Reference proteome</keyword>
<sequence>MKQSKLDYHRYADFDRDQIIAKMRTMLKPNRLDHCLRVEQTAIELATEQQADPTVAGLAGLVHDYAKQRPKADFEAVIQTDHLDPELLNYGSAIWHGYVGYLLVQRELGINDNRILRAVKYHTIGAPVMDVYAQIVYMADYIEPGRDFAGVTDARKLTHARLWDGVVYQNAQTMKRLVTHEQAVYPAAIAAYNVIVAGQQ</sequence>
<dbReference type="RefSeq" id="WP_252780713.1">
    <property type="nucleotide sequence ID" value="NZ_CP097478.1"/>
</dbReference>
<dbReference type="NCBIfam" id="TIGR00488">
    <property type="entry name" value="bis(5'-nucleosyl)-tetraphosphatase (symmetrical) YqeK"/>
    <property type="match status" value="1"/>
</dbReference>
<gene>
    <name evidence="8" type="primary">yqeK</name>
    <name evidence="8" type="ORF">M8332_03095</name>
</gene>
<evidence type="ECO:0000259" key="7">
    <source>
        <dbReference type="PROSITE" id="PS51831"/>
    </source>
</evidence>
<dbReference type="EMBL" id="CP097478">
    <property type="protein sequence ID" value="USS93836.1"/>
    <property type="molecule type" value="Genomic_DNA"/>
</dbReference>
<reference evidence="8" key="1">
    <citation type="submission" date="2022-05" db="EMBL/GenBank/DDBJ databases">
        <authorList>
            <person name="Oliphant S.A."/>
            <person name="Watson-Haigh N.S."/>
            <person name="Sumby K.M."/>
            <person name="Gardner J.M."/>
            <person name="Jiranek V."/>
        </authorList>
    </citation>
    <scope>NUCLEOTIDE SEQUENCE</scope>
    <source>
        <strain evidence="8">Ru20-1</strain>
    </source>
</reference>
<keyword evidence="4 8" id="KW-0378">Hydrolase</keyword>
<keyword evidence="3" id="KW-0547">Nucleotide-binding</keyword>
<evidence type="ECO:0000256" key="6">
    <source>
        <dbReference type="ARBA" id="ARBA00049417"/>
    </source>
</evidence>
<evidence type="ECO:0000256" key="1">
    <source>
        <dbReference type="ARBA" id="ARBA00012506"/>
    </source>
</evidence>
<evidence type="ECO:0000256" key="3">
    <source>
        <dbReference type="ARBA" id="ARBA00022741"/>
    </source>
</evidence>
<protein>
    <recommendedName>
        <fullName evidence="1">bis(5'-nucleosyl)-tetraphosphatase (symmetrical)</fullName>
        <ecNumber evidence="1">3.6.1.41</ecNumber>
    </recommendedName>
</protein>
<feature type="domain" description="HD" evidence="7">
    <location>
        <begin position="31"/>
        <end position="145"/>
    </location>
</feature>
<keyword evidence="2" id="KW-0479">Metal-binding</keyword>
<name>A0ABY5C5Z2_9LACO</name>
<dbReference type="InterPro" id="IPR003607">
    <property type="entry name" value="HD/PDEase_dom"/>
</dbReference>
<dbReference type="PANTHER" id="PTHR35795">
    <property type="entry name" value="SLR1885 PROTEIN"/>
    <property type="match status" value="1"/>
</dbReference>
<dbReference type="Gene3D" id="1.10.3210.10">
    <property type="entry name" value="Hypothetical protein af1432"/>
    <property type="match status" value="1"/>
</dbReference>
<dbReference type="CDD" id="cd00077">
    <property type="entry name" value="HDc"/>
    <property type="match status" value="1"/>
</dbReference>
<dbReference type="SUPFAM" id="SSF109604">
    <property type="entry name" value="HD-domain/PDEase-like"/>
    <property type="match status" value="1"/>
</dbReference>
<dbReference type="InterPro" id="IPR006674">
    <property type="entry name" value="HD_domain"/>
</dbReference>
<dbReference type="GO" id="GO:0008803">
    <property type="term" value="F:bis(5'-nucleosyl)-tetraphosphatase (symmetrical) activity"/>
    <property type="evidence" value="ECO:0007669"/>
    <property type="project" value="UniProtKB-EC"/>
</dbReference>
<evidence type="ECO:0000313" key="8">
    <source>
        <dbReference type="EMBL" id="USS93836.1"/>
    </source>
</evidence>
<dbReference type="PROSITE" id="PS51831">
    <property type="entry name" value="HD"/>
    <property type="match status" value="1"/>
</dbReference>
<dbReference type="InterPro" id="IPR005249">
    <property type="entry name" value="YqeK"/>
</dbReference>
<comment type="catalytic activity">
    <reaction evidence="6">
        <text>P(1),P(4)-bis(5'-adenosyl) tetraphosphate + H2O = 2 ADP + 2 H(+)</text>
        <dbReference type="Rhea" id="RHEA:24252"/>
        <dbReference type="ChEBI" id="CHEBI:15377"/>
        <dbReference type="ChEBI" id="CHEBI:15378"/>
        <dbReference type="ChEBI" id="CHEBI:58141"/>
        <dbReference type="ChEBI" id="CHEBI:456216"/>
        <dbReference type="EC" id="3.6.1.41"/>
    </reaction>
</comment>